<accession>A0AA96T6X5</accession>
<name>A0AA96T6X5_9CAUD</name>
<dbReference type="EMBL" id="OR591532">
    <property type="protein sequence ID" value="WNV46847.1"/>
    <property type="molecule type" value="Genomic_DNA"/>
</dbReference>
<keyword evidence="2" id="KW-1185">Reference proteome</keyword>
<dbReference type="Proteomes" id="UP001301544">
    <property type="component" value="Segment"/>
</dbReference>
<organism evidence="1 2">
    <name type="scientific">Klebsiella phage KL01</name>
    <dbReference type="NCBI Taxonomy" id="3077152"/>
    <lineage>
        <taxon>Viruses</taxon>
        <taxon>Duplodnaviria</taxon>
        <taxon>Heunggongvirae</taxon>
        <taxon>Uroviricota</taxon>
        <taxon>Caudoviricetes</taxon>
        <taxon>Autographivirales</taxon>
        <taxon>Autographivirales incertae sedis</taxon>
        <taxon>Reminisvirus</taxon>
        <taxon>Reminisvirus KL01</taxon>
    </lineage>
</organism>
<evidence type="ECO:0000313" key="2">
    <source>
        <dbReference type="Proteomes" id="UP001301544"/>
    </source>
</evidence>
<sequence>MPQQEQVQQPGFGELFSTAAKQNWIFSAKQNSEDLMTYGTPVEGYKPTYDEVNKLKTEFKLTDDQSAILSGALSPEELQYRAQAYKEKNDGQKTLEAAGWKGTAAEMLSYAADPAMLPTFAIKTPYVVGRALGSIGIQMSKSAVTGAIERAVGSSIVGGATALGQEAALSMYDPDRDVNDVVIAGLSGMVGSAAFSTLIDGGAAIAGKALAKRALGREMLDVVESTDWNSHMDLVNSADHNLNQAISGRLQSSGYSKYFKGLEGEIPDATARKRVLTEGSALNKMIDDLTPVAEARMNRGDRMSLESNIKTGNHEIELLSRRINEVESVIPSGSGKALSAARKARSDELASLRQQLEQQRVAVQELQTTIEPHATGIHAQAVSDISRLRNGIIPDHLKEKYLDLITPEDSAPAFTEAKNNLPTPEEPQKVLPAEAARVEEETLSTTGDKTDTSIGAAETKGAIIFPDTEGSLISSTMGTSLAEMAKLGERIPVTKAAGTTSIYGRVMAKMKDNSLRGLGALVFNDPHGAKTGVQSAVAFADTMRTRVMPKAVFIDEAARNEYIKAAGINPLLQAGKANDAIISFNREVALKINTLSDTKIAAGDDAVTRAAKARAEAYRESLDMMKRYGVRGFEEVDERASYQPVIFGRNDITSALDTYGEDAVKEVLVRGYMGGKIPLSQKSAMVVADAMMDRFYRRTSSIVQTSSKPSISSRVAAVRDELIANGVPEKEIQTVINMLGDKSLDENISARAMKSLHPDITSETVDGLRFVDLMDTSIASVDKYVRDASAQSAFARNGLKSRRQVEDTITEAFKQHRQELSDLTNQYNDAVSRKAKVREGVETPELDKIIKDYERLGNISKYRKFLDDFEQDYFDGVKVAFGEPIEEANSLTTVGSAIGKMVNMTMLGFSGTAQVADLGVTVARSGLGASLRNLPTSVYHGVRSLLPSQKYFIGNNELNNLAEVMGTISHQDYLFGHKMMTGAEYGDAVIGHVSTADKVLDQINWVQSTMSFLRPMQGMIDELSARSLMTNVVQLSKGGMFTGKTRKAFLEIGKMDEANLDASLSHINSQMSSGKDMYEAIRTLDPKLRDELGTAIRSIHTSNIGRSYFGELPAFTNKTMGKIFMKLQSFALVAYEKAIQRGVRNDMAGLVAATAFSAGIASVFIDADVRIQSLKMPESKRDEYVTKRTEEERAYTIAGRMSQVAMFSTLAQVYNIFNPYQESAMKPFGEYRGIAPMGAFGKIGQAGAAASRLASDQSVDPESDEYKIYNSIPLLNTAMGMAILNTL</sequence>
<reference evidence="1 2" key="1">
    <citation type="submission" date="2023-09" db="EMBL/GenBank/DDBJ databases">
        <title>A novel Klebsiella quasipneumoniae phage indicates co-existence of ecological risk and microbial resource in karst system.</title>
        <authorList>
            <person name="Liu Y."/>
        </authorList>
    </citation>
    <scope>NUCLEOTIDE SEQUENCE [LARGE SCALE GENOMIC DNA]</scope>
</reference>
<proteinExistence type="predicted"/>
<protein>
    <submittedName>
        <fullName evidence="1">Internal virion protein C</fullName>
    </submittedName>
</protein>
<evidence type="ECO:0000313" key="1">
    <source>
        <dbReference type="EMBL" id="WNV46847.1"/>
    </source>
</evidence>